<dbReference type="OrthoDB" id="10254188at2759"/>
<evidence type="ECO:0000259" key="1">
    <source>
        <dbReference type="Pfam" id="PF00768"/>
    </source>
</evidence>
<dbReference type="InterPro" id="IPR001967">
    <property type="entry name" value="Peptidase_S11_N"/>
</dbReference>
<dbReference type="EMBL" id="CAJJDP010000060">
    <property type="protein sequence ID" value="CAD8173359.1"/>
    <property type="molecule type" value="Genomic_DNA"/>
</dbReference>
<organism evidence="2 3">
    <name type="scientific">Paramecium octaurelia</name>
    <dbReference type="NCBI Taxonomy" id="43137"/>
    <lineage>
        <taxon>Eukaryota</taxon>
        <taxon>Sar</taxon>
        <taxon>Alveolata</taxon>
        <taxon>Ciliophora</taxon>
        <taxon>Intramacronucleata</taxon>
        <taxon>Oligohymenophorea</taxon>
        <taxon>Peniculida</taxon>
        <taxon>Parameciidae</taxon>
        <taxon>Paramecium</taxon>
    </lineage>
</organism>
<evidence type="ECO:0000313" key="2">
    <source>
        <dbReference type="EMBL" id="CAD8173359.1"/>
    </source>
</evidence>
<dbReference type="Pfam" id="PF00768">
    <property type="entry name" value="Peptidase_S11"/>
    <property type="match status" value="1"/>
</dbReference>
<gene>
    <name evidence="2" type="ORF">POCTA_138.1.T0610283</name>
</gene>
<feature type="domain" description="Peptidase S11 D-alanyl-D-alanine carboxypeptidase A N-terminal" evidence="1">
    <location>
        <begin position="152"/>
        <end position="383"/>
    </location>
</feature>
<sequence length="401" mass="45481">MPLPLDSTFFVQIITLLIIDYKYSLVLLKTKPINQTQSINLSRIPSKVHNGYKSLIEKIQLRKISQVSSSQHYDPTNFAQSNTMSIYTKQFHIFTQKNSRANTCIQQLSYTSDPIINHQKQKKSQQPQTAFKRNPRILPRHIPLSPSIPFGPPITAQSWCIINGKDGSLLAGFNEKLKCQVASITKIMTCLLSLKFVSLISLDLDNTYFTVPEAAENIGGTSAQLQTGDQLNLRDLLYGLMLPSGNDAAVTLKHNFEQTTGINFIDEMNNCAKEFGLKSTQYMNPHGLYHKFNYSSALDIGILCFQALQNEHFANIVKTKIYFSEIIDKFGNIKEILWENTNKLLDNGFQGVKTGQTKEAGPCVVEYYLDNNNSYIIVLLNCKSTDYRWNDAIKLLDWIKQ</sequence>
<proteinExistence type="predicted"/>
<dbReference type="AlphaFoldDB" id="A0A8S1VBG8"/>
<keyword evidence="3" id="KW-1185">Reference proteome</keyword>
<dbReference type="GO" id="GO:0006508">
    <property type="term" value="P:proteolysis"/>
    <property type="evidence" value="ECO:0007669"/>
    <property type="project" value="InterPro"/>
</dbReference>
<name>A0A8S1VBG8_PAROT</name>
<comment type="caution">
    <text evidence="2">The sequence shown here is derived from an EMBL/GenBank/DDBJ whole genome shotgun (WGS) entry which is preliminary data.</text>
</comment>
<dbReference type="Proteomes" id="UP000683925">
    <property type="component" value="Unassembled WGS sequence"/>
</dbReference>
<reference evidence="2" key="1">
    <citation type="submission" date="2021-01" db="EMBL/GenBank/DDBJ databases">
        <authorList>
            <consortium name="Genoscope - CEA"/>
            <person name="William W."/>
        </authorList>
    </citation>
    <scope>NUCLEOTIDE SEQUENCE</scope>
</reference>
<evidence type="ECO:0000313" key="3">
    <source>
        <dbReference type="Proteomes" id="UP000683925"/>
    </source>
</evidence>
<dbReference type="PANTHER" id="PTHR21581">
    <property type="entry name" value="D-ALANYL-D-ALANINE CARBOXYPEPTIDASE"/>
    <property type="match status" value="1"/>
</dbReference>
<dbReference type="FunFam" id="3.40.710.10:FF:000091">
    <property type="entry name" value="Uncharacterized protein"/>
    <property type="match status" value="1"/>
</dbReference>
<dbReference type="PANTHER" id="PTHR21581:SF6">
    <property type="entry name" value="TRAFFICKING PROTEIN PARTICLE COMPLEX SUBUNIT 12"/>
    <property type="match status" value="1"/>
</dbReference>
<dbReference type="GO" id="GO:0009002">
    <property type="term" value="F:serine-type D-Ala-D-Ala carboxypeptidase activity"/>
    <property type="evidence" value="ECO:0007669"/>
    <property type="project" value="InterPro"/>
</dbReference>
<protein>
    <recommendedName>
        <fullName evidence="1">Peptidase S11 D-alanyl-D-alanine carboxypeptidase A N-terminal domain-containing protein</fullName>
    </recommendedName>
</protein>
<dbReference type="OMA" id="RANTCIQ"/>
<accession>A0A8S1VBG8</accession>